<dbReference type="PANTHER" id="PTHR43133:SF51">
    <property type="entry name" value="RNA POLYMERASE SIGMA FACTOR"/>
    <property type="match status" value="1"/>
</dbReference>
<dbReference type="CDD" id="cd06171">
    <property type="entry name" value="Sigma70_r4"/>
    <property type="match status" value="1"/>
</dbReference>
<protein>
    <recommendedName>
        <fullName evidence="6">RNA polymerase sigma factor</fullName>
    </recommendedName>
</protein>
<feature type="domain" description="VOC" evidence="8">
    <location>
        <begin position="201"/>
        <end position="323"/>
    </location>
</feature>
<evidence type="ECO:0000313" key="10">
    <source>
        <dbReference type="Proteomes" id="UP000564644"/>
    </source>
</evidence>
<dbReference type="PANTHER" id="PTHR43133">
    <property type="entry name" value="RNA POLYMERASE ECF-TYPE SIGMA FACTO"/>
    <property type="match status" value="1"/>
</dbReference>
<evidence type="ECO:0000256" key="6">
    <source>
        <dbReference type="RuleBase" id="RU000716"/>
    </source>
</evidence>
<keyword evidence="2 6" id="KW-0805">Transcription regulation</keyword>
<name>A0A7X0VV15_9BACL</name>
<dbReference type="InterPro" id="IPR039425">
    <property type="entry name" value="RNA_pol_sigma-70-like"/>
</dbReference>
<dbReference type="SUPFAM" id="SSF88946">
    <property type="entry name" value="Sigma2 domain of RNA polymerase sigma factors"/>
    <property type="match status" value="1"/>
</dbReference>
<evidence type="ECO:0000313" key="9">
    <source>
        <dbReference type="EMBL" id="MBB6731451.1"/>
    </source>
</evidence>
<dbReference type="InterPro" id="IPR004360">
    <property type="entry name" value="Glyas_Fos-R_dOase_dom"/>
</dbReference>
<dbReference type="InterPro" id="IPR037523">
    <property type="entry name" value="VOC_core"/>
</dbReference>
<dbReference type="GO" id="GO:0003677">
    <property type="term" value="F:DNA binding"/>
    <property type="evidence" value="ECO:0007669"/>
    <property type="project" value="UniProtKB-KW"/>
</dbReference>
<dbReference type="GO" id="GO:0016987">
    <property type="term" value="F:sigma factor activity"/>
    <property type="evidence" value="ECO:0007669"/>
    <property type="project" value="UniProtKB-KW"/>
</dbReference>
<keyword evidence="7" id="KW-0175">Coiled coil</keyword>
<accession>A0A7X0VV15</accession>
<dbReference type="InterPro" id="IPR000838">
    <property type="entry name" value="RNA_pol_sigma70_ECF_CS"/>
</dbReference>
<dbReference type="EMBL" id="JACJVO010000012">
    <property type="protein sequence ID" value="MBB6731451.1"/>
    <property type="molecule type" value="Genomic_DNA"/>
</dbReference>
<comment type="similarity">
    <text evidence="1 6">Belongs to the sigma-70 factor family. ECF subfamily.</text>
</comment>
<dbReference type="PROSITE" id="PS01063">
    <property type="entry name" value="SIGMA70_ECF"/>
    <property type="match status" value="1"/>
</dbReference>
<dbReference type="Gene3D" id="1.10.10.10">
    <property type="entry name" value="Winged helix-like DNA-binding domain superfamily/Winged helix DNA-binding domain"/>
    <property type="match status" value="1"/>
</dbReference>
<dbReference type="AlphaFoldDB" id="A0A7X0VV15"/>
<dbReference type="GO" id="GO:0006352">
    <property type="term" value="P:DNA-templated transcription initiation"/>
    <property type="evidence" value="ECO:0007669"/>
    <property type="project" value="InterPro"/>
</dbReference>
<dbReference type="PROSITE" id="PS51819">
    <property type="entry name" value="VOC"/>
    <property type="match status" value="1"/>
</dbReference>
<dbReference type="Pfam" id="PF00903">
    <property type="entry name" value="Glyoxalase"/>
    <property type="match status" value="1"/>
</dbReference>
<keyword evidence="10" id="KW-1185">Reference proteome</keyword>
<dbReference type="Gene3D" id="3.10.180.10">
    <property type="entry name" value="2,3-Dihydroxybiphenyl 1,2-Dioxygenase, domain 1"/>
    <property type="match status" value="1"/>
</dbReference>
<dbReference type="InterPro" id="IPR014284">
    <property type="entry name" value="RNA_pol_sigma-70_dom"/>
</dbReference>
<evidence type="ECO:0000256" key="4">
    <source>
        <dbReference type="ARBA" id="ARBA00023125"/>
    </source>
</evidence>
<dbReference type="RefSeq" id="WP_185129123.1">
    <property type="nucleotide sequence ID" value="NZ_JACJVO010000012.1"/>
</dbReference>
<evidence type="ECO:0000256" key="2">
    <source>
        <dbReference type="ARBA" id="ARBA00023015"/>
    </source>
</evidence>
<dbReference type="InterPro" id="IPR013249">
    <property type="entry name" value="RNA_pol_sigma70_r4_t2"/>
</dbReference>
<dbReference type="InterPro" id="IPR036388">
    <property type="entry name" value="WH-like_DNA-bd_sf"/>
</dbReference>
<feature type="coiled-coil region" evidence="7">
    <location>
        <begin position="149"/>
        <end position="180"/>
    </location>
</feature>
<dbReference type="Pfam" id="PF04542">
    <property type="entry name" value="Sigma70_r2"/>
    <property type="match status" value="1"/>
</dbReference>
<keyword evidence="3 6" id="KW-0731">Sigma factor</keyword>
<dbReference type="Gene3D" id="1.10.1740.10">
    <property type="match status" value="1"/>
</dbReference>
<gene>
    <name evidence="9" type="ORF">H7C18_11085</name>
</gene>
<keyword evidence="5 6" id="KW-0804">Transcription</keyword>
<evidence type="ECO:0000256" key="3">
    <source>
        <dbReference type="ARBA" id="ARBA00023082"/>
    </source>
</evidence>
<evidence type="ECO:0000256" key="7">
    <source>
        <dbReference type="SAM" id="Coils"/>
    </source>
</evidence>
<organism evidence="9 10">
    <name type="scientific">Cohnella zeiphila</name>
    <dbReference type="NCBI Taxonomy" id="2761120"/>
    <lineage>
        <taxon>Bacteria</taxon>
        <taxon>Bacillati</taxon>
        <taxon>Bacillota</taxon>
        <taxon>Bacilli</taxon>
        <taxon>Bacillales</taxon>
        <taxon>Paenibacillaceae</taxon>
        <taxon>Cohnella</taxon>
    </lineage>
</organism>
<dbReference type="SUPFAM" id="SSF54593">
    <property type="entry name" value="Glyoxalase/Bleomycin resistance protein/Dihydroxybiphenyl dioxygenase"/>
    <property type="match status" value="1"/>
</dbReference>
<dbReference type="InterPro" id="IPR013325">
    <property type="entry name" value="RNA_pol_sigma_r2"/>
</dbReference>
<dbReference type="InterPro" id="IPR007627">
    <property type="entry name" value="RNA_pol_sigma70_r2"/>
</dbReference>
<sequence>MPDDDQEIILQAMRGEIDAFRCLIGKYSNAVYAIARSRLGHANDAEDVAQEVFIKAWYNLIRLEEPRKFGSWLMSITRNTAEDWWRRYRRHPELRLEDGHFLAKQSTEEQVFQRERDRQIREALTQLDEKYRVVAYLYFMSGFRVKEIAKLLDLTVSAAESRLRRAKEKLKKELFELAEQTLSKQKLGEAFERKVVKRIVGISCINFPVRNVKVSAQWYVSHLGCKLVREPIRFPNGANAIIQLGDEGPNVFLHEEKERTPLHFTRQGVPASLFELRTDDIESFYAQLKEEGVQVSERYDNDPCSKYFDVVDPDGNTITIAEWI</sequence>
<proteinExistence type="inferred from homology"/>
<dbReference type="InterPro" id="IPR013324">
    <property type="entry name" value="RNA_pol_sigma_r3/r4-like"/>
</dbReference>
<evidence type="ECO:0000259" key="8">
    <source>
        <dbReference type="PROSITE" id="PS51819"/>
    </source>
</evidence>
<dbReference type="GO" id="GO:0006950">
    <property type="term" value="P:response to stress"/>
    <property type="evidence" value="ECO:0007669"/>
    <property type="project" value="UniProtKB-ARBA"/>
</dbReference>
<keyword evidence="4 6" id="KW-0238">DNA-binding</keyword>
<reference evidence="9 10" key="1">
    <citation type="submission" date="2020-08" db="EMBL/GenBank/DDBJ databases">
        <title>Cohnella phylogeny.</title>
        <authorList>
            <person name="Dunlap C."/>
        </authorList>
    </citation>
    <scope>NUCLEOTIDE SEQUENCE [LARGE SCALE GENOMIC DNA]</scope>
    <source>
        <strain evidence="9 10">CBP 2801</strain>
    </source>
</reference>
<dbReference type="NCBIfam" id="TIGR02937">
    <property type="entry name" value="sigma70-ECF"/>
    <property type="match status" value="1"/>
</dbReference>
<dbReference type="SUPFAM" id="SSF88659">
    <property type="entry name" value="Sigma3 and sigma4 domains of RNA polymerase sigma factors"/>
    <property type="match status" value="1"/>
</dbReference>
<dbReference type="Pfam" id="PF08281">
    <property type="entry name" value="Sigma70_r4_2"/>
    <property type="match status" value="1"/>
</dbReference>
<evidence type="ECO:0000256" key="5">
    <source>
        <dbReference type="ARBA" id="ARBA00023163"/>
    </source>
</evidence>
<comment type="caution">
    <text evidence="9">The sequence shown here is derived from an EMBL/GenBank/DDBJ whole genome shotgun (WGS) entry which is preliminary data.</text>
</comment>
<dbReference type="InterPro" id="IPR029068">
    <property type="entry name" value="Glyas_Bleomycin-R_OHBP_Dase"/>
</dbReference>
<dbReference type="Proteomes" id="UP000564644">
    <property type="component" value="Unassembled WGS sequence"/>
</dbReference>
<evidence type="ECO:0000256" key="1">
    <source>
        <dbReference type="ARBA" id="ARBA00010641"/>
    </source>
</evidence>